<comment type="caution">
    <text evidence="2">The sequence shown here is derived from an EMBL/GenBank/DDBJ whole genome shotgun (WGS) entry which is preliminary data.</text>
</comment>
<sequence length="126" mass="13871">MSAQQQTMKPATAAKKLGIHLPSTPEEFQQTPLTREAFQSLQSSPPEWLVQLRLTGPHPKQEVARKLGVSTSGLARAGVTDALTTEQIRALLEDQPEWLRQERATQAQVRADAAYRKKAAADAARD</sequence>
<evidence type="ECO:0000256" key="1">
    <source>
        <dbReference type="SAM" id="MobiDB-lite"/>
    </source>
</evidence>
<evidence type="ECO:0000313" key="3">
    <source>
        <dbReference type="Proteomes" id="UP000553888"/>
    </source>
</evidence>
<feature type="region of interest" description="Disordered" evidence="1">
    <location>
        <begin position="1"/>
        <end position="30"/>
    </location>
</feature>
<dbReference type="EMBL" id="JACBZY010000001">
    <property type="protein sequence ID" value="NYG99731.1"/>
    <property type="molecule type" value="Genomic_DNA"/>
</dbReference>
<dbReference type="Pfam" id="PF19460">
    <property type="entry name" value="DUF5997"/>
    <property type="match status" value="1"/>
</dbReference>
<reference evidence="2 3" key="1">
    <citation type="submission" date="2020-07" db="EMBL/GenBank/DDBJ databases">
        <title>Sequencing the genomes of 1000 actinobacteria strains.</title>
        <authorList>
            <person name="Klenk H.-P."/>
        </authorList>
    </citation>
    <scope>NUCLEOTIDE SEQUENCE [LARGE SCALE GENOMIC DNA]</scope>
    <source>
        <strain evidence="2 3">DSM 23141</strain>
    </source>
</reference>
<evidence type="ECO:0000313" key="2">
    <source>
        <dbReference type="EMBL" id="NYG99731.1"/>
    </source>
</evidence>
<organism evidence="2 3">
    <name type="scientific">Schumannella luteola</name>
    <dbReference type="NCBI Taxonomy" id="472059"/>
    <lineage>
        <taxon>Bacteria</taxon>
        <taxon>Bacillati</taxon>
        <taxon>Actinomycetota</taxon>
        <taxon>Actinomycetes</taxon>
        <taxon>Micrococcales</taxon>
        <taxon>Microbacteriaceae</taxon>
        <taxon>Schumannella</taxon>
    </lineage>
</organism>
<name>A0A852YF00_9MICO</name>
<accession>A0A852YF00</accession>
<protein>
    <submittedName>
        <fullName evidence="2">Uncharacterized protein</fullName>
    </submittedName>
</protein>
<dbReference type="Proteomes" id="UP000553888">
    <property type="component" value="Unassembled WGS sequence"/>
</dbReference>
<keyword evidence="3" id="KW-1185">Reference proteome</keyword>
<dbReference type="InterPro" id="IPR046039">
    <property type="entry name" value="DUF5997"/>
</dbReference>
<dbReference type="AlphaFoldDB" id="A0A852YF00"/>
<gene>
    <name evidence="2" type="ORF">BJ979_002357</name>
</gene>
<proteinExistence type="predicted"/>